<organism evidence="4">
    <name type="scientific">Cladocopium goreaui</name>
    <dbReference type="NCBI Taxonomy" id="2562237"/>
    <lineage>
        <taxon>Eukaryota</taxon>
        <taxon>Sar</taxon>
        <taxon>Alveolata</taxon>
        <taxon>Dinophyceae</taxon>
        <taxon>Suessiales</taxon>
        <taxon>Symbiodiniaceae</taxon>
        <taxon>Cladocopium</taxon>
    </lineage>
</organism>
<evidence type="ECO:0000313" key="7">
    <source>
        <dbReference type="Proteomes" id="UP001152797"/>
    </source>
</evidence>
<dbReference type="InterPro" id="IPR007201">
    <property type="entry name" value="Mei2-like_Rrm_C"/>
</dbReference>
<feature type="region of interest" description="Disordered" evidence="2">
    <location>
        <begin position="286"/>
        <end position="306"/>
    </location>
</feature>
<evidence type="ECO:0000259" key="3">
    <source>
        <dbReference type="PROSITE" id="PS50102"/>
    </source>
</evidence>
<dbReference type="Proteomes" id="UP001152797">
    <property type="component" value="Unassembled WGS sequence"/>
</dbReference>
<gene>
    <name evidence="4" type="ORF">C1SCF055_LOCUS19285</name>
</gene>
<feature type="domain" description="RRM" evidence="3">
    <location>
        <begin position="170"/>
        <end position="261"/>
    </location>
</feature>
<comment type="caution">
    <text evidence="4">The sequence shown here is derived from an EMBL/GenBank/DDBJ whole genome shotgun (WGS) entry which is preliminary data.</text>
</comment>
<dbReference type="SUPFAM" id="SSF54928">
    <property type="entry name" value="RNA-binding domain, RBD"/>
    <property type="match status" value="1"/>
</dbReference>
<dbReference type="Gene3D" id="3.30.70.330">
    <property type="match status" value="1"/>
</dbReference>
<evidence type="ECO:0000313" key="5">
    <source>
        <dbReference type="EMBL" id="CAL1145828.1"/>
    </source>
</evidence>
<dbReference type="OrthoDB" id="417481at2759"/>
<dbReference type="EMBL" id="CAMXCT020001714">
    <property type="protein sequence ID" value="CAL1145828.1"/>
    <property type="molecule type" value="Genomic_DNA"/>
</dbReference>
<name>A0A9P1CKR3_9DINO</name>
<dbReference type="Pfam" id="PF04059">
    <property type="entry name" value="RRM_2"/>
    <property type="match status" value="1"/>
</dbReference>
<feature type="compositionally biased region" description="Polar residues" evidence="2">
    <location>
        <begin position="85"/>
        <end position="99"/>
    </location>
</feature>
<dbReference type="InterPro" id="IPR035979">
    <property type="entry name" value="RBD_domain_sf"/>
</dbReference>
<protein>
    <submittedName>
        <fullName evidence="6">Protein MEI2-like 4 (OML4) (MEI2-like protein 4)</fullName>
    </submittedName>
</protein>
<dbReference type="EMBL" id="CAMXCT030001714">
    <property type="protein sequence ID" value="CAL4779765.1"/>
    <property type="molecule type" value="Genomic_DNA"/>
</dbReference>
<feature type="region of interest" description="Disordered" evidence="2">
    <location>
        <begin position="85"/>
        <end position="150"/>
    </location>
</feature>
<proteinExistence type="predicted"/>
<keyword evidence="7" id="KW-1185">Reference proteome</keyword>
<evidence type="ECO:0000313" key="4">
    <source>
        <dbReference type="EMBL" id="CAI3992453.1"/>
    </source>
</evidence>
<sequence length="306" mass="34030">MEDPHVDSWAALHLPAIEQLLLNLPDEEYRSTGVGDSEGSFFQSVVNTTPPPWPDEGLAQIPEELQEDLRCGPVKLDLYTLQSLGKSQKQQPLSQTQGDLTGYGDRYGPWLLGSPKEVGQLKNPSPPNANKVGGPEGAPQGRTNGPIGHKKVPKRINIQEEFGTDSCEITTAMIRNVPNQLNRKQFVERLDQLGFLGMYDFVYVPIDRATRMNVGYAFVNFVNSECFRLCQITLQGKKFLDKEEGDKRRSGKPIIVSAAHVQGLENNERHFKDAAVAHTLHRPVKFQAGDASGRRPRQSSASRPFN</sequence>
<dbReference type="AlphaFoldDB" id="A0A9P1CKR3"/>
<dbReference type="GO" id="GO:0003723">
    <property type="term" value="F:RNA binding"/>
    <property type="evidence" value="ECO:0007669"/>
    <property type="project" value="UniProtKB-UniRule"/>
</dbReference>
<evidence type="ECO:0000313" key="6">
    <source>
        <dbReference type="EMBL" id="CAL4779765.1"/>
    </source>
</evidence>
<dbReference type="PROSITE" id="PS50102">
    <property type="entry name" value="RRM"/>
    <property type="match status" value="1"/>
</dbReference>
<dbReference type="InterPro" id="IPR000504">
    <property type="entry name" value="RRM_dom"/>
</dbReference>
<evidence type="ECO:0000256" key="2">
    <source>
        <dbReference type="SAM" id="MobiDB-lite"/>
    </source>
</evidence>
<keyword evidence="1" id="KW-0694">RNA-binding</keyword>
<dbReference type="InterPro" id="IPR012677">
    <property type="entry name" value="Nucleotide-bd_a/b_plait_sf"/>
</dbReference>
<reference evidence="4" key="1">
    <citation type="submission" date="2022-10" db="EMBL/GenBank/DDBJ databases">
        <authorList>
            <person name="Chen Y."/>
            <person name="Dougan E. K."/>
            <person name="Chan C."/>
            <person name="Rhodes N."/>
            <person name="Thang M."/>
        </authorList>
    </citation>
    <scope>NUCLEOTIDE SEQUENCE</scope>
</reference>
<dbReference type="EMBL" id="CAMXCT010001714">
    <property type="protein sequence ID" value="CAI3992453.1"/>
    <property type="molecule type" value="Genomic_DNA"/>
</dbReference>
<reference evidence="5" key="2">
    <citation type="submission" date="2024-04" db="EMBL/GenBank/DDBJ databases">
        <authorList>
            <person name="Chen Y."/>
            <person name="Shah S."/>
            <person name="Dougan E. K."/>
            <person name="Thang M."/>
            <person name="Chan C."/>
        </authorList>
    </citation>
    <scope>NUCLEOTIDE SEQUENCE [LARGE SCALE GENOMIC DNA]</scope>
</reference>
<accession>A0A9P1CKR3</accession>
<evidence type="ECO:0000256" key="1">
    <source>
        <dbReference type="PROSITE-ProRule" id="PRU00176"/>
    </source>
</evidence>